<evidence type="ECO:0000313" key="9">
    <source>
        <dbReference type="Proteomes" id="UP000527143"/>
    </source>
</evidence>
<feature type="domain" description="Type IV secretion system coupling protein TraD DNA-binding" evidence="7">
    <location>
        <begin position="217"/>
        <end position="599"/>
    </location>
</feature>
<keyword evidence="4" id="KW-1133">Transmembrane helix</keyword>
<organism evidence="8 9">
    <name type="scientific">Sphingomonas xinjiangensis</name>
    <dbReference type="NCBI Taxonomy" id="643568"/>
    <lineage>
        <taxon>Bacteria</taxon>
        <taxon>Pseudomonadati</taxon>
        <taxon>Pseudomonadota</taxon>
        <taxon>Alphaproteobacteria</taxon>
        <taxon>Sphingomonadales</taxon>
        <taxon>Sphingomonadaceae</taxon>
        <taxon>Sphingomonas</taxon>
    </lineage>
</organism>
<feature type="compositionally biased region" description="Polar residues" evidence="6">
    <location>
        <begin position="541"/>
        <end position="568"/>
    </location>
</feature>
<dbReference type="PANTHER" id="PTHR37937">
    <property type="entry name" value="CONJUGATIVE TRANSFER: DNA TRANSPORT"/>
    <property type="match status" value="1"/>
</dbReference>
<evidence type="ECO:0000256" key="3">
    <source>
        <dbReference type="ARBA" id="ARBA00022692"/>
    </source>
</evidence>
<keyword evidence="5" id="KW-0472">Membrane</keyword>
<evidence type="ECO:0000256" key="2">
    <source>
        <dbReference type="ARBA" id="ARBA00022475"/>
    </source>
</evidence>
<keyword evidence="9" id="KW-1185">Reference proteome</keyword>
<protein>
    <recommendedName>
        <fullName evidence="7">Type IV secretion system coupling protein TraD DNA-binding domain-containing protein</fullName>
    </recommendedName>
</protein>
<evidence type="ECO:0000256" key="1">
    <source>
        <dbReference type="ARBA" id="ARBA00004651"/>
    </source>
</evidence>
<dbReference type="EMBL" id="JACIJF010000025">
    <property type="protein sequence ID" value="MBB5712754.1"/>
    <property type="molecule type" value="Genomic_DNA"/>
</dbReference>
<dbReference type="PANTHER" id="PTHR37937:SF1">
    <property type="entry name" value="CONJUGATIVE TRANSFER: DNA TRANSPORT"/>
    <property type="match status" value="1"/>
</dbReference>
<dbReference type="CDD" id="cd01127">
    <property type="entry name" value="TrwB_TraG_TraD_VirD4"/>
    <property type="match status" value="1"/>
</dbReference>
<keyword evidence="2" id="KW-1003">Cell membrane</keyword>
<keyword evidence="3" id="KW-0812">Transmembrane</keyword>
<reference evidence="8 9" key="1">
    <citation type="submission" date="2020-08" db="EMBL/GenBank/DDBJ databases">
        <title>Genomic Encyclopedia of Type Strains, Phase IV (KMG-IV): sequencing the most valuable type-strain genomes for metagenomic binning, comparative biology and taxonomic classification.</title>
        <authorList>
            <person name="Goeker M."/>
        </authorList>
    </citation>
    <scope>NUCLEOTIDE SEQUENCE [LARGE SCALE GENOMIC DNA]</scope>
    <source>
        <strain evidence="8 9">DSM 26736</strain>
    </source>
</reference>
<evidence type="ECO:0000256" key="6">
    <source>
        <dbReference type="SAM" id="MobiDB-lite"/>
    </source>
</evidence>
<accession>A0A840YSV0</accession>
<comment type="subcellular location">
    <subcellularLocation>
        <location evidence="1">Cell membrane</location>
        <topology evidence="1">Multi-pass membrane protein</topology>
    </subcellularLocation>
</comment>
<evidence type="ECO:0000256" key="5">
    <source>
        <dbReference type="ARBA" id="ARBA00023136"/>
    </source>
</evidence>
<dbReference type="Proteomes" id="UP000527143">
    <property type="component" value="Unassembled WGS sequence"/>
</dbReference>
<dbReference type="RefSeq" id="WP_184091521.1">
    <property type="nucleotide sequence ID" value="NZ_JACIJF010000025.1"/>
</dbReference>
<dbReference type="InterPro" id="IPR027417">
    <property type="entry name" value="P-loop_NTPase"/>
</dbReference>
<comment type="caution">
    <text evidence="8">The sequence shown here is derived from an EMBL/GenBank/DDBJ whole genome shotgun (WGS) entry which is preliminary data.</text>
</comment>
<dbReference type="GO" id="GO:0005886">
    <property type="term" value="C:plasma membrane"/>
    <property type="evidence" value="ECO:0007669"/>
    <property type="project" value="UniProtKB-SubCell"/>
</dbReference>
<sequence length="604" mass="66092">MTASATLGWRIVGLVALALLITVVATTLAFPIVAGILKLGMAPGVTGFGSLTAWTDFAFGDEDQPAHWFVFWTHLKFYLGGTYDAAPAYAKAVTVTLALAGGLGVSCALGAAYRHWRELPALPSVARRHMRGTTLIARADMPAFTSALVARALNPRDDRRRRRDERALAAIKSSDADVRTILTDARDQKRELSKAEALADARMNLIGDEAARHGLVRFGSVPMPPDVETLHSLICASTGTGKTVALRQLLGDIRRRGDRAIVIDAGHDLSRTFRRDDDLVLAAGEEGSLGWDLRNEIRKPSEWARFVAAVVPAIGSGESSEWTRKAQSFLTAICEQVGAETTNAELLEIATAWKAEALSQILERTPAASLLAEGGDRYLVSVRNNLGEKLASWRYGKSGDFSLRSYMTGDDRRWLWLPYRDMEKGTQGPAIAAWIDMLVLAGLERADQSATHRTWIIIDELDSIGIIGGLKEAVTRLRKSNVAVVAAIQDLSQLVERYGRETAQTLFGCFSNRLFLRCIASDLAEKVAKELGEAEYEEIRTQTARSRNRQAQSRTSTGENTSFSSQYTRSPVQLATEIRNLPVRTGFVTFAGINRVMPISLSVD</sequence>
<dbReference type="InterPro" id="IPR019476">
    <property type="entry name" value="T4SS_TraD_DNA-bd"/>
</dbReference>
<proteinExistence type="predicted"/>
<name>A0A840YSV0_9SPHN</name>
<dbReference type="SUPFAM" id="SSF52540">
    <property type="entry name" value="P-loop containing nucleoside triphosphate hydrolases"/>
    <property type="match status" value="1"/>
</dbReference>
<gene>
    <name evidence="8" type="ORF">FHT02_004015</name>
</gene>
<evidence type="ECO:0000313" key="8">
    <source>
        <dbReference type="EMBL" id="MBB5712754.1"/>
    </source>
</evidence>
<feature type="region of interest" description="Disordered" evidence="6">
    <location>
        <begin position="538"/>
        <end position="568"/>
    </location>
</feature>
<evidence type="ECO:0000259" key="7">
    <source>
        <dbReference type="Pfam" id="PF10412"/>
    </source>
</evidence>
<dbReference type="InterPro" id="IPR051539">
    <property type="entry name" value="T4SS-coupling_protein"/>
</dbReference>
<dbReference type="AlphaFoldDB" id="A0A840YSV0"/>
<evidence type="ECO:0000256" key="4">
    <source>
        <dbReference type="ARBA" id="ARBA00022989"/>
    </source>
</evidence>
<dbReference type="Gene3D" id="3.40.50.300">
    <property type="entry name" value="P-loop containing nucleotide triphosphate hydrolases"/>
    <property type="match status" value="2"/>
</dbReference>
<dbReference type="Pfam" id="PF10412">
    <property type="entry name" value="TrwB_AAD_bind"/>
    <property type="match status" value="1"/>
</dbReference>